<dbReference type="EMBL" id="NKHF01000003">
    <property type="protein sequence ID" value="PCK33684.1"/>
    <property type="molecule type" value="Genomic_DNA"/>
</dbReference>
<name>A0A2A5JW35_PSEO7</name>
<dbReference type="AlphaFoldDB" id="A0A2A5JW35"/>
<accession>A0A2A5JW35</accession>
<evidence type="ECO:0000313" key="1">
    <source>
        <dbReference type="EMBL" id="PCK33684.1"/>
    </source>
</evidence>
<keyword evidence="2" id="KW-1185">Reference proteome</keyword>
<reference evidence="2" key="1">
    <citation type="journal article" date="2019" name="Genome Announc.">
        <title>Draft Genome Sequence of Pseudoalteromonas piscicida Strain 36Y ROTHPW, an Hypersaline Seawater Isolate from the South Coast of Sonora, Mexico.</title>
        <authorList>
            <person name="Sanchez-Diaz R."/>
            <person name="Molina-Garza Z.J."/>
            <person name="Cruz-Suarez L.E."/>
            <person name="Selvin J."/>
            <person name="Kiran G.S."/>
            <person name="Ibarra-Gamez J.C."/>
            <person name="Gomez-Gil B."/>
            <person name="Galaviz-Silva L."/>
        </authorList>
    </citation>
    <scope>NUCLEOTIDE SEQUENCE [LARGE SCALE GENOMIC DNA]</scope>
    <source>
        <strain evidence="2">36Y_RITHPW</strain>
    </source>
</reference>
<gene>
    <name evidence="1" type="ORF">CEX98_00725</name>
</gene>
<dbReference type="RefSeq" id="WP_099640230.1">
    <property type="nucleotide sequence ID" value="NZ_NKHF01000003.1"/>
</dbReference>
<dbReference type="Proteomes" id="UP000228621">
    <property type="component" value="Unassembled WGS sequence"/>
</dbReference>
<proteinExistence type="predicted"/>
<sequence>MHAVAPYLMRCYNKELDGRKDQRYQVLNCIGQYDLFYLIKDFIEANQGAYKIVEDTKQVYQFSDLEFDENSREISAWFNVGNYGIKTDIINIETGAVDFEKAQNNAEIIKHFVHFFIPKGFNEAMSFMHSYRGTGVKTLFYILFSHYFSNKTQLVIQMNPLSYDNAVNAWLDAVAKEVRLTKFVGVNDIADQVSMLGHHEQELVIKPPRKNNLGKLKDYLRRDSERFKAIEIMGGYGSQIKTIVEMNGKQKTFYIGGSVSSPLCEIELDEDVVLNDGVPDYRSIRRWIRVIVNEYAKTMYPGLNIKVA</sequence>
<organism evidence="1 2">
    <name type="scientific">Pseudoalteromonas piscicida</name>
    <dbReference type="NCBI Taxonomy" id="43662"/>
    <lineage>
        <taxon>Bacteria</taxon>
        <taxon>Pseudomonadati</taxon>
        <taxon>Pseudomonadota</taxon>
        <taxon>Gammaproteobacteria</taxon>
        <taxon>Alteromonadales</taxon>
        <taxon>Pseudoalteromonadaceae</taxon>
        <taxon>Pseudoalteromonas</taxon>
    </lineage>
</organism>
<protein>
    <submittedName>
        <fullName evidence="1">Uncharacterized protein</fullName>
    </submittedName>
</protein>
<dbReference type="OrthoDB" id="6843073at2"/>
<evidence type="ECO:0000313" key="2">
    <source>
        <dbReference type="Proteomes" id="UP000228621"/>
    </source>
</evidence>
<comment type="caution">
    <text evidence="1">The sequence shown here is derived from an EMBL/GenBank/DDBJ whole genome shotgun (WGS) entry which is preliminary data.</text>
</comment>